<sequence length="120" mass="14141">MYRRYQCTKDAVKKCYAETPKNSPTLDQCILADQAMTSIATKFINKNYARLYGFRRKNPSARDPYMTIALEQNRVKYYTSAPRFKNDPELSKIDSMALYDYFSFFSELPSLFTRRCPKII</sequence>
<evidence type="ECO:0000313" key="2">
    <source>
        <dbReference type="EMBL" id="CAI3935545.1"/>
    </source>
</evidence>
<dbReference type="AlphaFoldDB" id="A0A9W4TMF6"/>
<evidence type="ECO:0000313" key="3">
    <source>
        <dbReference type="Proteomes" id="UP001154255"/>
    </source>
</evidence>
<dbReference type="EMBL" id="CAMXCM010000001">
    <property type="protein sequence ID" value="CAI3925417.1"/>
    <property type="molecule type" value="Genomic_DNA"/>
</dbReference>
<dbReference type="RefSeq" id="WP_271789220.1">
    <property type="nucleotide sequence ID" value="NZ_CAMXCM010000001.1"/>
</dbReference>
<proteinExistence type="predicted"/>
<dbReference type="EMBL" id="CAMXCS010000001">
    <property type="protein sequence ID" value="CAI3935545.1"/>
    <property type="molecule type" value="Genomic_DNA"/>
</dbReference>
<accession>A0A9W4TMF6</accession>
<evidence type="ECO:0000313" key="4">
    <source>
        <dbReference type="Proteomes" id="UP001154259"/>
    </source>
</evidence>
<evidence type="ECO:0000313" key="1">
    <source>
        <dbReference type="EMBL" id="CAI3925417.1"/>
    </source>
</evidence>
<keyword evidence="4" id="KW-1185">Reference proteome</keyword>
<reference evidence="1" key="1">
    <citation type="submission" date="2022-10" db="EMBL/GenBank/DDBJ databases">
        <authorList>
            <person name="Botero Cardona J."/>
        </authorList>
    </citation>
    <scope>NUCLEOTIDE SEQUENCE</scope>
    <source>
        <strain evidence="1">LMG 31819</strain>
        <strain evidence="2">R-53529</strain>
    </source>
</reference>
<gene>
    <name evidence="2" type="ORF">R53529_LOCUS791</name>
    <name evidence="1" type="ORF">R53530_LOCUS310</name>
</gene>
<organism evidence="1 3">
    <name type="scientific">Commensalibacter communis</name>
    <dbReference type="NCBI Taxonomy" id="2972786"/>
    <lineage>
        <taxon>Bacteria</taxon>
        <taxon>Pseudomonadati</taxon>
        <taxon>Pseudomonadota</taxon>
        <taxon>Alphaproteobacteria</taxon>
        <taxon>Acetobacterales</taxon>
        <taxon>Acetobacteraceae</taxon>
    </lineage>
</organism>
<name>A0A9W4TMF6_9PROT</name>
<dbReference type="Proteomes" id="UP001154255">
    <property type="component" value="Unassembled WGS sequence"/>
</dbReference>
<comment type="caution">
    <text evidence="1">The sequence shown here is derived from an EMBL/GenBank/DDBJ whole genome shotgun (WGS) entry which is preliminary data.</text>
</comment>
<protein>
    <submittedName>
        <fullName evidence="1">Uncharacterized protein</fullName>
    </submittedName>
</protein>
<dbReference type="Proteomes" id="UP001154259">
    <property type="component" value="Unassembled WGS sequence"/>
</dbReference>